<name>A0ABS9R935_9FIRM</name>
<dbReference type="PROSITE" id="PS51118">
    <property type="entry name" value="HTH_HXLR"/>
    <property type="match status" value="1"/>
</dbReference>
<dbReference type="InterPro" id="IPR036390">
    <property type="entry name" value="WH_DNA-bd_sf"/>
</dbReference>
<keyword evidence="3" id="KW-0804">Transcription</keyword>
<protein>
    <submittedName>
        <fullName evidence="5">Helix-turn-helix transcriptional regulator</fullName>
    </submittedName>
</protein>
<dbReference type="PANTHER" id="PTHR33204:SF37">
    <property type="entry name" value="HTH-TYPE TRANSCRIPTIONAL REGULATOR YODB"/>
    <property type="match status" value="1"/>
</dbReference>
<dbReference type="Gene3D" id="1.10.10.10">
    <property type="entry name" value="Winged helix-like DNA-binding domain superfamily/Winged helix DNA-binding domain"/>
    <property type="match status" value="1"/>
</dbReference>
<keyword evidence="1" id="KW-0805">Transcription regulation</keyword>
<dbReference type="InterPro" id="IPR036388">
    <property type="entry name" value="WH-like_DNA-bd_sf"/>
</dbReference>
<accession>A0ABS9R935</accession>
<organism evidence="5 6">
    <name type="scientific">Amedibacillus hominis</name>
    <dbReference type="NCBI Taxonomy" id="2897776"/>
    <lineage>
        <taxon>Bacteria</taxon>
        <taxon>Bacillati</taxon>
        <taxon>Bacillota</taxon>
        <taxon>Erysipelotrichia</taxon>
        <taxon>Erysipelotrichales</taxon>
        <taxon>Erysipelotrichaceae</taxon>
        <taxon>Amedibacillus</taxon>
    </lineage>
</organism>
<dbReference type="Pfam" id="PF01638">
    <property type="entry name" value="HxlR"/>
    <property type="match status" value="1"/>
</dbReference>
<sequence>MMNKELPACPVETTLLLISNKWKVLILRDLMEKTMRYNELKASIGSISQKVLTSNLRAMEADGLLIRTVYPEVPPRVEYTLSEQGRSLKPILDAMWNWGIDYQKQNNK</sequence>
<evidence type="ECO:0000259" key="4">
    <source>
        <dbReference type="PROSITE" id="PS51118"/>
    </source>
</evidence>
<reference evidence="5 6" key="1">
    <citation type="submission" date="2022-02" db="EMBL/GenBank/DDBJ databases">
        <title>Genome of Erysipelotrichaceae sp. nov. NSJ-176 isolated from human feces.</title>
        <authorList>
            <person name="Abdugheni R."/>
        </authorList>
    </citation>
    <scope>NUCLEOTIDE SEQUENCE [LARGE SCALE GENOMIC DNA]</scope>
    <source>
        <strain evidence="5 6">NSJ-176</strain>
    </source>
</reference>
<feature type="domain" description="HTH hxlR-type" evidence="4">
    <location>
        <begin position="9"/>
        <end position="107"/>
    </location>
</feature>
<dbReference type="EMBL" id="JAKVPQ010000011">
    <property type="protein sequence ID" value="MCH4286178.1"/>
    <property type="molecule type" value="Genomic_DNA"/>
</dbReference>
<proteinExistence type="predicted"/>
<keyword evidence="6" id="KW-1185">Reference proteome</keyword>
<evidence type="ECO:0000256" key="3">
    <source>
        <dbReference type="ARBA" id="ARBA00023163"/>
    </source>
</evidence>
<gene>
    <name evidence="5" type="ORF">LQE99_13710</name>
</gene>
<dbReference type="PANTHER" id="PTHR33204">
    <property type="entry name" value="TRANSCRIPTIONAL REGULATOR, MARR FAMILY"/>
    <property type="match status" value="1"/>
</dbReference>
<comment type="caution">
    <text evidence="5">The sequence shown here is derived from an EMBL/GenBank/DDBJ whole genome shotgun (WGS) entry which is preliminary data.</text>
</comment>
<evidence type="ECO:0000256" key="1">
    <source>
        <dbReference type="ARBA" id="ARBA00023015"/>
    </source>
</evidence>
<dbReference type="InterPro" id="IPR002577">
    <property type="entry name" value="HTH_HxlR"/>
</dbReference>
<dbReference type="SUPFAM" id="SSF46785">
    <property type="entry name" value="Winged helix' DNA-binding domain"/>
    <property type="match status" value="1"/>
</dbReference>
<evidence type="ECO:0000313" key="5">
    <source>
        <dbReference type="EMBL" id="MCH4286178.1"/>
    </source>
</evidence>
<dbReference type="Proteomes" id="UP001202402">
    <property type="component" value="Unassembled WGS sequence"/>
</dbReference>
<dbReference type="RefSeq" id="WP_199483544.1">
    <property type="nucleotide sequence ID" value="NZ_JAKVPQ010000011.1"/>
</dbReference>
<evidence type="ECO:0000256" key="2">
    <source>
        <dbReference type="ARBA" id="ARBA00023125"/>
    </source>
</evidence>
<keyword evidence="2" id="KW-0238">DNA-binding</keyword>
<evidence type="ECO:0000313" key="6">
    <source>
        <dbReference type="Proteomes" id="UP001202402"/>
    </source>
</evidence>